<dbReference type="InterPro" id="IPR009057">
    <property type="entry name" value="Homeodomain-like_sf"/>
</dbReference>
<comment type="caution">
    <text evidence="6">The sequence shown here is derived from an EMBL/GenBank/DDBJ whole genome shotgun (WGS) entry which is preliminary data.</text>
</comment>
<sequence length="211" mass="23365">MSDAVKRTYDSSRRRAQARQNQQRILAAATRLFAERGYGRTTLADVADAAGVAVETIYATFKNKPTLLHRAWDVAVGGDEQDVPLLERPELRALFAEPDLIRRLAGFAAVNTAIMRRTAELHLAVRGAASTDEAAATLLAEIDDQRLAAMTVHARAAKATGQLAVSEQDCRDILWSTTDGTLWYRLVRQRGWTDERYAGWLSQLWAAQLVA</sequence>
<name>A0A4R6SCQ6_LABRH</name>
<dbReference type="SUPFAM" id="SSF46689">
    <property type="entry name" value="Homeodomain-like"/>
    <property type="match status" value="1"/>
</dbReference>
<proteinExistence type="predicted"/>
<dbReference type="RefSeq" id="WP_133850572.1">
    <property type="nucleotide sequence ID" value="NZ_SNXZ01000003.1"/>
</dbReference>
<evidence type="ECO:0000259" key="5">
    <source>
        <dbReference type="PROSITE" id="PS50977"/>
    </source>
</evidence>
<dbReference type="InterPro" id="IPR001647">
    <property type="entry name" value="HTH_TetR"/>
</dbReference>
<feature type="domain" description="HTH tetR-type" evidence="5">
    <location>
        <begin position="19"/>
        <end position="79"/>
    </location>
</feature>
<gene>
    <name evidence="6" type="ORF">EV186_103321</name>
</gene>
<accession>A0A4R6SCQ6</accession>
<dbReference type="PRINTS" id="PR00455">
    <property type="entry name" value="HTHTETR"/>
</dbReference>
<evidence type="ECO:0000256" key="1">
    <source>
        <dbReference type="ARBA" id="ARBA00023015"/>
    </source>
</evidence>
<keyword evidence="2 4" id="KW-0238">DNA-binding</keyword>
<evidence type="ECO:0000256" key="4">
    <source>
        <dbReference type="PROSITE-ProRule" id="PRU00335"/>
    </source>
</evidence>
<dbReference type="PANTHER" id="PTHR30055:SF234">
    <property type="entry name" value="HTH-TYPE TRANSCRIPTIONAL REGULATOR BETI"/>
    <property type="match status" value="1"/>
</dbReference>
<reference evidence="6 7" key="1">
    <citation type="submission" date="2019-03" db="EMBL/GenBank/DDBJ databases">
        <title>Genomic Encyclopedia of Type Strains, Phase IV (KMG-IV): sequencing the most valuable type-strain genomes for metagenomic binning, comparative biology and taxonomic classification.</title>
        <authorList>
            <person name="Goeker M."/>
        </authorList>
    </citation>
    <scope>NUCLEOTIDE SEQUENCE [LARGE SCALE GENOMIC DNA]</scope>
    <source>
        <strain evidence="6 7">DSM 45361</strain>
    </source>
</reference>
<feature type="DNA-binding region" description="H-T-H motif" evidence="4">
    <location>
        <begin position="42"/>
        <end position="61"/>
    </location>
</feature>
<keyword evidence="1" id="KW-0805">Transcription regulation</keyword>
<dbReference type="OrthoDB" id="4823039at2"/>
<dbReference type="Gene3D" id="1.10.357.10">
    <property type="entry name" value="Tetracycline Repressor, domain 2"/>
    <property type="match status" value="1"/>
</dbReference>
<dbReference type="Proteomes" id="UP000295444">
    <property type="component" value="Unassembled WGS sequence"/>
</dbReference>
<evidence type="ECO:0000313" key="6">
    <source>
        <dbReference type="EMBL" id="TDP97357.1"/>
    </source>
</evidence>
<dbReference type="PROSITE" id="PS50977">
    <property type="entry name" value="HTH_TETR_2"/>
    <property type="match status" value="1"/>
</dbReference>
<evidence type="ECO:0000256" key="3">
    <source>
        <dbReference type="ARBA" id="ARBA00023163"/>
    </source>
</evidence>
<dbReference type="AlphaFoldDB" id="A0A4R6SCQ6"/>
<dbReference type="InterPro" id="IPR050109">
    <property type="entry name" value="HTH-type_TetR-like_transc_reg"/>
</dbReference>
<organism evidence="6 7">
    <name type="scientific">Labedaea rhizosphaerae</name>
    <dbReference type="NCBI Taxonomy" id="598644"/>
    <lineage>
        <taxon>Bacteria</taxon>
        <taxon>Bacillati</taxon>
        <taxon>Actinomycetota</taxon>
        <taxon>Actinomycetes</taxon>
        <taxon>Pseudonocardiales</taxon>
        <taxon>Pseudonocardiaceae</taxon>
        <taxon>Labedaea</taxon>
    </lineage>
</organism>
<dbReference type="EMBL" id="SNXZ01000003">
    <property type="protein sequence ID" value="TDP97357.1"/>
    <property type="molecule type" value="Genomic_DNA"/>
</dbReference>
<keyword evidence="3" id="KW-0804">Transcription</keyword>
<dbReference type="GO" id="GO:0000976">
    <property type="term" value="F:transcription cis-regulatory region binding"/>
    <property type="evidence" value="ECO:0007669"/>
    <property type="project" value="TreeGrafter"/>
</dbReference>
<dbReference type="PANTHER" id="PTHR30055">
    <property type="entry name" value="HTH-TYPE TRANSCRIPTIONAL REGULATOR RUTR"/>
    <property type="match status" value="1"/>
</dbReference>
<keyword evidence="7" id="KW-1185">Reference proteome</keyword>
<evidence type="ECO:0000313" key="7">
    <source>
        <dbReference type="Proteomes" id="UP000295444"/>
    </source>
</evidence>
<evidence type="ECO:0000256" key="2">
    <source>
        <dbReference type="ARBA" id="ARBA00023125"/>
    </source>
</evidence>
<dbReference type="GO" id="GO:0003700">
    <property type="term" value="F:DNA-binding transcription factor activity"/>
    <property type="evidence" value="ECO:0007669"/>
    <property type="project" value="TreeGrafter"/>
</dbReference>
<protein>
    <submittedName>
        <fullName evidence="6">TetR family transcriptional regulator</fullName>
    </submittedName>
</protein>
<dbReference type="Pfam" id="PF00440">
    <property type="entry name" value="TetR_N"/>
    <property type="match status" value="1"/>
</dbReference>